<evidence type="ECO:0000313" key="3">
    <source>
        <dbReference type="EMBL" id="KAH6685882.1"/>
    </source>
</evidence>
<organism evidence="3 4">
    <name type="scientific">Plectosphaerella plurivora</name>
    <dbReference type="NCBI Taxonomy" id="936078"/>
    <lineage>
        <taxon>Eukaryota</taxon>
        <taxon>Fungi</taxon>
        <taxon>Dikarya</taxon>
        <taxon>Ascomycota</taxon>
        <taxon>Pezizomycotina</taxon>
        <taxon>Sordariomycetes</taxon>
        <taxon>Hypocreomycetidae</taxon>
        <taxon>Glomerellales</taxon>
        <taxon>Plectosphaerellaceae</taxon>
        <taxon>Plectosphaerella</taxon>
    </lineage>
</organism>
<proteinExistence type="predicted"/>
<protein>
    <recommendedName>
        <fullName evidence="5">Infection structure specific protein</fullName>
    </recommendedName>
</protein>
<sequence>MLPKSTLLAALSATASASITLVNVVHIVDNLEVSGTTVHDLLEGYSANNKSPRAVFDKRATKEECTASLSSLVATVPTPAPDVLEFLEAEALTGDACSIVAPSSLSSGLLSYMTAALDWLVEEMNVAVDIATRCPDLAGEGEPVAIPTCATGGTFYFTEASATVTVAATDAFADWVPPTPKRVEDSDSDSDTSSGSNSGGSSNSNGNSDSAASVAGVSLSALAIVGALGVAISL</sequence>
<dbReference type="EMBL" id="JAGSXJ010000014">
    <property type="protein sequence ID" value="KAH6685882.1"/>
    <property type="molecule type" value="Genomic_DNA"/>
</dbReference>
<feature type="chain" id="PRO_5040483362" description="Infection structure specific protein" evidence="2">
    <location>
        <begin position="18"/>
        <end position="234"/>
    </location>
</feature>
<gene>
    <name evidence="3" type="ORF">F5X68DRAFT_209462</name>
</gene>
<dbReference type="AlphaFoldDB" id="A0A9P8VA55"/>
<feature type="compositionally biased region" description="Low complexity" evidence="1">
    <location>
        <begin position="191"/>
        <end position="211"/>
    </location>
</feature>
<evidence type="ECO:0000313" key="4">
    <source>
        <dbReference type="Proteomes" id="UP000770015"/>
    </source>
</evidence>
<evidence type="ECO:0000256" key="1">
    <source>
        <dbReference type="SAM" id="MobiDB-lite"/>
    </source>
</evidence>
<accession>A0A9P8VA55</accession>
<feature type="signal peptide" evidence="2">
    <location>
        <begin position="1"/>
        <end position="17"/>
    </location>
</feature>
<keyword evidence="2" id="KW-0732">Signal</keyword>
<dbReference type="OrthoDB" id="4960012at2759"/>
<evidence type="ECO:0000256" key="2">
    <source>
        <dbReference type="SAM" id="SignalP"/>
    </source>
</evidence>
<reference evidence="3" key="1">
    <citation type="journal article" date="2021" name="Nat. Commun.">
        <title>Genetic determinants of endophytism in the Arabidopsis root mycobiome.</title>
        <authorList>
            <person name="Mesny F."/>
            <person name="Miyauchi S."/>
            <person name="Thiergart T."/>
            <person name="Pickel B."/>
            <person name="Atanasova L."/>
            <person name="Karlsson M."/>
            <person name="Huettel B."/>
            <person name="Barry K.W."/>
            <person name="Haridas S."/>
            <person name="Chen C."/>
            <person name="Bauer D."/>
            <person name="Andreopoulos W."/>
            <person name="Pangilinan J."/>
            <person name="LaButti K."/>
            <person name="Riley R."/>
            <person name="Lipzen A."/>
            <person name="Clum A."/>
            <person name="Drula E."/>
            <person name="Henrissat B."/>
            <person name="Kohler A."/>
            <person name="Grigoriev I.V."/>
            <person name="Martin F.M."/>
            <person name="Hacquard S."/>
        </authorList>
    </citation>
    <scope>NUCLEOTIDE SEQUENCE</scope>
    <source>
        <strain evidence="3">MPI-SDFR-AT-0117</strain>
    </source>
</reference>
<comment type="caution">
    <text evidence="3">The sequence shown here is derived from an EMBL/GenBank/DDBJ whole genome shotgun (WGS) entry which is preliminary data.</text>
</comment>
<name>A0A9P8VA55_9PEZI</name>
<feature type="region of interest" description="Disordered" evidence="1">
    <location>
        <begin position="176"/>
        <end position="211"/>
    </location>
</feature>
<dbReference type="Proteomes" id="UP000770015">
    <property type="component" value="Unassembled WGS sequence"/>
</dbReference>
<keyword evidence="4" id="KW-1185">Reference proteome</keyword>
<evidence type="ECO:0008006" key="5">
    <source>
        <dbReference type="Google" id="ProtNLM"/>
    </source>
</evidence>